<protein>
    <recommendedName>
        <fullName evidence="3">Nucleotidyl transferase AbiEii/AbiGii toxin family protein</fullName>
    </recommendedName>
</protein>
<accession>A0A2G3DZM8</accession>
<comment type="caution">
    <text evidence="1">The sequence shown here is derived from an EMBL/GenBank/DDBJ whole genome shotgun (WGS) entry which is preliminary data.</text>
</comment>
<reference evidence="1 2" key="1">
    <citation type="submission" date="2017-10" db="EMBL/GenBank/DDBJ databases">
        <title>Resolving the taxonomy of Roseburia spp., Eubacterium rectale and Agathobacter spp. through phylogenomic analysis.</title>
        <authorList>
            <person name="Sheridan P.O."/>
            <person name="Walker A.W."/>
            <person name="Duncan S.H."/>
            <person name="Scott K.P."/>
            <person name="Toole P.W.O."/>
            <person name="Luis P."/>
            <person name="Flint H.J."/>
        </authorList>
    </citation>
    <scope>NUCLEOTIDE SEQUENCE [LARGE SCALE GENOMIC DNA]</scope>
    <source>
        <strain evidence="1 2">JK623</strain>
    </source>
</reference>
<gene>
    <name evidence="1" type="ORF">CSX02_12230</name>
</gene>
<proteinExistence type="predicted"/>
<keyword evidence="2" id="KW-1185">Reference proteome</keyword>
<evidence type="ECO:0008006" key="3">
    <source>
        <dbReference type="Google" id="ProtNLM"/>
    </source>
</evidence>
<sequence>MNLREMMDEYAEEGLTRALAASRVCQDIVLKALAEGPLSRSVTIKGGVVMRSLTKNNRRATSDIDLDFIHYSLDDVAIQEFVKKLNCIDGVRICLKTL</sequence>
<dbReference type="EMBL" id="PDYG01000134">
    <property type="protein sequence ID" value="PHU36345.1"/>
    <property type="molecule type" value="Genomic_DNA"/>
</dbReference>
<organism evidence="1 2">
    <name type="scientific">Agathobacter ruminis</name>
    <dbReference type="NCBI Taxonomy" id="1712665"/>
    <lineage>
        <taxon>Bacteria</taxon>
        <taxon>Bacillati</taxon>
        <taxon>Bacillota</taxon>
        <taxon>Clostridia</taxon>
        <taxon>Lachnospirales</taxon>
        <taxon>Lachnospiraceae</taxon>
        <taxon>Agathobacter</taxon>
    </lineage>
</organism>
<evidence type="ECO:0000313" key="2">
    <source>
        <dbReference type="Proteomes" id="UP000224563"/>
    </source>
</evidence>
<dbReference type="AlphaFoldDB" id="A0A2G3DZM8"/>
<dbReference type="Proteomes" id="UP000224563">
    <property type="component" value="Unassembled WGS sequence"/>
</dbReference>
<name>A0A2G3DZM8_9FIRM</name>
<reference evidence="1 2" key="2">
    <citation type="submission" date="2017-10" db="EMBL/GenBank/DDBJ databases">
        <authorList>
            <person name="Banno H."/>
            <person name="Chua N.-H."/>
        </authorList>
    </citation>
    <scope>NUCLEOTIDE SEQUENCE [LARGE SCALE GENOMIC DNA]</scope>
    <source>
        <strain evidence="1 2">JK623</strain>
    </source>
</reference>
<dbReference type="RefSeq" id="WP_099386885.1">
    <property type="nucleotide sequence ID" value="NZ_JANSWH010000042.1"/>
</dbReference>
<evidence type="ECO:0000313" key="1">
    <source>
        <dbReference type="EMBL" id="PHU36345.1"/>
    </source>
</evidence>